<evidence type="ECO:0000256" key="1">
    <source>
        <dbReference type="SAM" id="MobiDB-lite"/>
    </source>
</evidence>
<reference evidence="2 3" key="1">
    <citation type="submission" date="2021-06" db="EMBL/GenBank/DDBJ databases">
        <authorList>
            <person name="Kallberg Y."/>
            <person name="Tangrot J."/>
            <person name="Rosling A."/>
        </authorList>
    </citation>
    <scope>NUCLEOTIDE SEQUENCE [LARGE SCALE GENOMIC DNA]</scope>
    <source>
        <strain evidence="2 3">120-4 pot B 10/14</strain>
    </source>
</reference>
<protein>
    <submittedName>
        <fullName evidence="2">4474_t:CDS:1</fullName>
    </submittedName>
</protein>
<sequence length="100" mass="11550">NEIDMINPNSEEIVYNTARLLQVNKEKIRGRGRGKGRKSRKGGNNIVSERKAQISAQLPIPPNFNYLKHNIPFHQDFIRLPSKFSDNNISLYGLIRLFFP</sequence>
<accession>A0ABN7WSR3</accession>
<name>A0ABN7WSR3_GIGMA</name>
<dbReference type="Proteomes" id="UP000789901">
    <property type="component" value="Unassembled WGS sequence"/>
</dbReference>
<keyword evidence="3" id="KW-1185">Reference proteome</keyword>
<organism evidence="2 3">
    <name type="scientific">Gigaspora margarita</name>
    <dbReference type="NCBI Taxonomy" id="4874"/>
    <lineage>
        <taxon>Eukaryota</taxon>
        <taxon>Fungi</taxon>
        <taxon>Fungi incertae sedis</taxon>
        <taxon>Mucoromycota</taxon>
        <taxon>Glomeromycotina</taxon>
        <taxon>Glomeromycetes</taxon>
        <taxon>Diversisporales</taxon>
        <taxon>Gigasporaceae</taxon>
        <taxon>Gigaspora</taxon>
    </lineage>
</organism>
<feature type="compositionally biased region" description="Basic residues" evidence="1">
    <location>
        <begin position="30"/>
        <end position="41"/>
    </location>
</feature>
<dbReference type="EMBL" id="CAJVQB010060630">
    <property type="protein sequence ID" value="CAG8839538.1"/>
    <property type="molecule type" value="Genomic_DNA"/>
</dbReference>
<feature type="region of interest" description="Disordered" evidence="1">
    <location>
        <begin position="26"/>
        <end position="48"/>
    </location>
</feature>
<feature type="non-terminal residue" evidence="2">
    <location>
        <position position="1"/>
    </location>
</feature>
<proteinExistence type="predicted"/>
<evidence type="ECO:0000313" key="3">
    <source>
        <dbReference type="Proteomes" id="UP000789901"/>
    </source>
</evidence>
<comment type="caution">
    <text evidence="2">The sequence shown here is derived from an EMBL/GenBank/DDBJ whole genome shotgun (WGS) entry which is preliminary data.</text>
</comment>
<evidence type="ECO:0000313" key="2">
    <source>
        <dbReference type="EMBL" id="CAG8839538.1"/>
    </source>
</evidence>
<gene>
    <name evidence="2" type="ORF">GMARGA_LOCUS34491</name>
</gene>